<gene>
    <name evidence="1" type="ORF">SLEP1_g54857</name>
</gene>
<protein>
    <submittedName>
        <fullName evidence="1">Uncharacterized protein</fullName>
    </submittedName>
</protein>
<dbReference type="Proteomes" id="UP001054252">
    <property type="component" value="Unassembled WGS sequence"/>
</dbReference>
<organism evidence="1 2">
    <name type="scientific">Rubroshorea leprosula</name>
    <dbReference type="NCBI Taxonomy" id="152421"/>
    <lineage>
        <taxon>Eukaryota</taxon>
        <taxon>Viridiplantae</taxon>
        <taxon>Streptophyta</taxon>
        <taxon>Embryophyta</taxon>
        <taxon>Tracheophyta</taxon>
        <taxon>Spermatophyta</taxon>
        <taxon>Magnoliopsida</taxon>
        <taxon>eudicotyledons</taxon>
        <taxon>Gunneridae</taxon>
        <taxon>Pentapetalae</taxon>
        <taxon>rosids</taxon>
        <taxon>malvids</taxon>
        <taxon>Malvales</taxon>
        <taxon>Dipterocarpaceae</taxon>
        <taxon>Rubroshorea</taxon>
    </lineage>
</organism>
<proteinExistence type="predicted"/>
<name>A0AAV5MEP8_9ROSI</name>
<evidence type="ECO:0000313" key="2">
    <source>
        <dbReference type="Proteomes" id="UP001054252"/>
    </source>
</evidence>
<dbReference type="EMBL" id="BPVZ01000243">
    <property type="protein sequence ID" value="GKV48015.1"/>
    <property type="molecule type" value="Genomic_DNA"/>
</dbReference>
<reference evidence="1 2" key="1">
    <citation type="journal article" date="2021" name="Commun. Biol.">
        <title>The genome of Shorea leprosula (Dipterocarpaceae) highlights the ecological relevance of drought in aseasonal tropical rainforests.</title>
        <authorList>
            <person name="Ng K.K.S."/>
            <person name="Kobayashi M.J."/>
            <person name="Fawcett J.A."/>
            <person name="Hatakeyama M."/>
            <person name="Paape T."/>
            <person name="Ng C.H."/>
            <person name="Ang C.C."/>
            <person name="Tnah L.H."/>
            <person name="Lee C.T."/>
            <person name="Nishiyama T."/>
            <person name="Sese J."/>
            <person name="O'Brien M.J."/>
            <person name="Copetti D."/>
            <person name="Mohd Noor M.I."/>
            <person name="Ong R.C."/>
            <person name="Putra M."/>
            <person name="Sireger I.Z."/>
            <person name="Indrioko S."/>
            <person name="Kosugi Y."/>
            <person name="Izuno A."/>
            <person name="Isagi Y."/>
            <person name="Lee S.L."/>
            <person name="Shimizu K.K."/>
        </authorList>
    </citation>
    <scope>NUCLEOTIDE SEQUENCE [LARGE SCALE GENOMIC DNA]</scope>
    <source>
        <strain evidence="1">214</strain>
    </source>
</reference>
<evidence type="ECO:0000313" key="1">
    <source>
        <dbReference type="EMBL" id="GKV48015.1"/>
    </source>
</evidence>
<comment type="caution">
    <text evidence="1">The sequence shown here is derived from an EMBL/GenBank/DDBJ whole genome shotgun (WGS) entry which is preliminary data.</text>
</comment>
<dbReference type="AlphaFoldDB" id="A0AAV5MEP8"/>
<keyword evidence="2" id="KW-1185">Reference proteome</keyword>
<sequence length="47" mass="5971">MNVSRLSQPYYANWTRNHHANWTRNHHANWIWNYIYHANRFYPAYYA</sequence>
<accession>A0AAV5MEP8</accession>